<feature type="region of interest" description="Disordered" evidence="5">
    <location>
        <begin position="162"/>
        <end position="196"/>
    </location>
</feature>
<dbReference type="InterPro" id="IPR041367">
    <property type="entry name" value="Znf-CCCH_4"/>
</dbReference>
<dbReference type="SUPFAM" id="SSF90229">
    <property type="entry name" value="CCCH zinc finger"/>
    <property type="match status" value="1"/>
</dbReference>
<dbReference type="Proteomes" id="UP000695000">
    <property type="component" value="Unplaced"/>
</dbReference>
<evidence type="ECO:0000313" key="8">
    <source>
        <dbReference type="RefSeq" id="XP_017779329.1"/>
    </source>
</evidence>
<feature type="region of interest" description="Disordered" evidence="5">
    <location>
        <begin position="1"/>
        <end position="38"/>
    </location>
</feature>
<evidence type="ECO:0000259" key="6">
    <source>
        <dbReference type="PROSITE" id="PS50103"/>
    </source>
</evidence>
<feature type="domain" description="C3H1-type" evidence="6">
    <location>
        <begin position="95"/>
        <end position="122"/>
    </location>
</feature>
<evidence type="ECO:0000256" key="5">
    <source>
        <dbReference type="SAM" id="MobiDB-lite"/>
    </source>
</evidence>
<keyword evidence="1 4" id="KW-0479">Metal-binding</keyword>
<dbReference type="Pfam" id="PF18044">
    <property type="entry name" value="zf-CCCH_4"/>
    <property type="match status" value="1"/>
</dbReference>
<accession>A0ABM1MXM9</accession>
<keyword evidence="7" id="KW-1185">Reference proteome</keyword>
<evidence type="ECO:0000256" key="2">
    <source>
        <dbReference type="ARBA" id="ARBA00022771"/>
    </source>
</evidence>
<evidence type="ECO:0000256" key="3">
    <source>
        <dbReference type="ARBA" id="ARBA00022833"/>
    </source>
</evidence>
<evidence type="ECO:0000256" key="1">
    <source>
        <dbReference type="ARBA" id="ARBA00022723"/>
    </source>
</evidence>
<feature type="zinc finger region" description="C3H1-type" evidence="4">
    <location>
        <begin position="95"/>
        <end position="122"/>
    </location>
</feature>
<dbReference type="RefSeq" id="XP_017779329.1">
    <property type="nucleotide sequence ID" value="XM_017923840.1"/>
</dbReference>
<protein>
    <submittedName>
        <fullName evidence="8">Uncharacterized protein LOC108564734</fullName>
    </submittedName>
</protein>
<name>A0ABM1MXM9_NICVS</name>
<feature type="compositionally biased region" description="Basic residues" evidence="5">
    <location>
        <begin position="183"/>
        <end position="196"/>
    </location>
</feature>
<dbReference type="GeneID" id="108564734"/>
<evidence type="ECO:0000313" key="7">
    <source>
        <dbReference type="Proteomes" id="UP000695000"/>
    </source>
</evidence>
<organism evidence="7 8">
    <name type="scientific">Nicrophorus vespilloides</name>
    <name type="common">Boreal carrion beetle</name>
    <dbReference type="NCBI Taxonomy" id="110193"/>
    <lineage>
        <taxon>Eukaryota</taxon>
        <taxon>Metazoa</taxon>
        <taxon>Ecdysozoa</taxon>
        <taxon>Arthropoda</taxon>
        <taxon>Hexapoda</taxon>
        <taxon>Insecta</taxon>
        <taxon>Pterygota</taxon>
        <taxon>Neoptera</taxon>
        <taxon>Endopterygota</taxon>
        <taxon>Coleoptera</taxon>
        <taxon>Polyphaga</taxon>
        <taxon>Staphyliniformia</taxon>
        <taxon>Silphidae</taxon>
        <taxon>Nicrophorinae</taxon>
        <taxon>Nicrophorus</taxon>
    </lineage>
</organism>
<dbReference type="PANTHER" id="PTHR21099:SF2">
    <property type="entry name" value="SI:CH211-113E8.11"/>
    <property type="match status" value="1"/>
</dbReference>
<keyword evidence="2 4" id="KW-0863">Zinc-finger</keyword>
<feature type="compositionally biased region" description="Low complexity" evidence="5">
    <location>
        <begin position="10"/>
        <end position="20"/>
    </location>
</feature>
<dbReference type="Gene3D" id="4.10.1000.10">
    <property type="entry name" value="Zinc finger, CCCH-type"/>
    <property type="match status" value="1"/>
</dbReference>
<proteinExistence type="predicted"/>
<dbReference type="InterPro" id="IPR036855">
    <property type="entry name" value="Znf_CCCH_sf"/>
</dbReference>
<sequence length="196" mass="21893">MSLVPDYEDSSSSSSSSHSESLSDEEITKEDAVSCTETTTLKPKLPTPGFLGATGESVKATTSVFTNPFIEAEQTEEAILEKHVKMVSKKDNVVINGKKVCWNYRKGRCRFGHNCKYAHDSDLQKTKEELSLENRVENTVICQNQELTQPSAQELLQIKNDSTAANQKRKRPGLTQGLVPGKKVMRSYKQQHNKTQ</sequence>
<dbReference type="InterPro" id="IPR000571">
    <property type="entry name" value="Znf_CCCH"/>
</dbReference>
<gene>
    <name evidence="8" type="primary">LOC108564734</name>
</gene>
<dbReference type="PANTHER" id="PTHR21099">
    <property type="entry name" value="RAD201"/>
    <property type="match status" value="1"/>
</dbReference>
<dbReference type="PROSITE" id="PS50103">
    <property type="entry name" value="ZF_C3H1"/>
    <property type="match status" value="1"/>
</dbReference>
<keyword evidence="3 4" id="KW-0862">Zinc</keyword>
<reference evidence="8" key="1">
    <citation type="submission" date="2025-08" db="UniProtKB">
        <authorList>
            <consortium name="RefSeq"/>
        </authorList>
    </citation>
    <scope>IDENTIFICATION</scope>
    <source>
        <tissue evidence="8">Whole Larva</tissue>
    </source>
</reference>
<evidence type="ECO:0000256" key="4">
    <source>
        <dbReference type="PROSITE-ProRule" id="PRU00723"/>
    </source>
</evidence>